<protein>
    <submittedName>
        <fullName evidence="2">Uncharacterized protein</fullName>
    </submittedName>
</protein>
<reference evidence="2 3" key="1">
    <citation type="submission" date="2021-06" db="EMBL/GenBank/DDBJ databases">
        <authorList>
            <person name="Palmer J.M."/>
        </authorList>
    </citation>
    <scope>NUCLEOTIDE SEQUENCE [LARGE SCALE GENOMIC DNA]</scope>
    <source>
        <strain evidence="2 3">XC_2019</strain>
        <tissue evidence="2">Muscle</tissue>
    </source>
</reference>
<keyword evidence="3" id="KW-1185">Reference proteome</keyword>
<evidence type="ECO:0000313" key="3">
    <source>
        <dbReference type="Proteomes" id="UP001434883"/>
    </source>
</evidence>
<evidence type="ECO:0000256" key="1">
    <source>
        <dbReference type="SAM" id="MobiDB-lite"/>
    </source>
</evidence>
<accession>A0ABV0Q493</accession>
<dbReference type="Proteomes" id="UP001434883">
    <property type="component" value="Unassembled WGS sequence"/>
</dbReference>
<organism evidence="2 3">
    <name type="scientific">Xenoophorus captivus</name>
    <dbReference type="NCBI Taxonomy" id="1517983"/>
    <lineage>
        <taxon>Eukaryota</taxon>
        <taxon>Metazoa</taxon>
        <taxon>Chordata</taxon>
        <taxon>Craniata</taxon>
        <taxon>Vertebrata</taxon>
        <taxon>Euteleostomi</taxon>
        <taxon>Actinopterygii</taxon>
        <taxon>Neopterygii</taxon>
        <taxon>Teleostei</taxon>
        <taxon>Neoteleostei</taxon>
        <taxon>Acanthomorphata</taxon>
        <taxon>Ovalentaria</taxon>
        <taxon>Atherinomorphae</taxon>
        <taxon>Cyprinodontiformes</taxon>
        <taxon>Goodeidae</taxon>
        <taxon>Xenoophorus</taxon>
    </lineage>
</organism>
<evidence type="ECO:0000313" key="2">
    <source>
        <dbReference type="EMBL" id="MEQ2190621.1"/>
    </source>
</evidence>
<sequence>YLPSAPFYKPPKPAIGQISLCHPWNVGDNYRLSTDTKPLSFHRRSADPTVHIPAMEDEEENLQGGVRGNRGENGGCRVGGKTCF</sequence>
<feature type="compositionally biased region" description="Gly residues" evidence="1">
    <location>
        <begin position="65"/>
        <end position="78"/>
    </location>
</feature>
<dbReference type="EMBL" id="JAHRIN010000124">
    <property type="protein sequence ID" value="MEQ2190621.1"/>
    <property type="molecule type" value="Genomic_DNA"/>
</dbReference>
<feature type="non-terminal residue" evidence="2">
    <location>
        <position position="1"/>
    </location>
</feature>
<comment type="caution">
    <text evidence="2">The sequence shown here is derived from an EMBL/GenBank/DDBJ whole genome shotgun (WGS) entry which is preliminary data.</text>
</comment>
<feature type="region of interest" description="Disordered" evidence="1">
    <location>
        <begin position="59"/>
        <end position="84"/>
    </location>
</feature>
<name>A0ABV0Q493_9TELE</name>
<proteinExistence type="predicted"/>
<gene>
    <name evidence="2" type="ORF">XENOCAPTIV_002571</name>
</gene>